<evidence type="ECO:0000313" key="3">
    <source>
        <dbReference type="Proteomes" id="UP001630127"/>
    </source>
</evidence>
<dbReference type="Proteomes" id="UP001630127">
    <property type="component" value="Unassembled WGS sequence"/>
</dbReference>
<name>A0ABD2YP85_9GENT</name>
<evidence type="ECO:0000256" key="1">
    <source>
        <dbReference type="SAM" id="Phobius"/>
    </source>
</evidence>
<keyword evidence="3" id="KW-1185">Reference proteome</keyword>
<gene>
    <name evidence="2" type="ORF">ACH5RR_028590</name>
</gene>
<organism evidence="2 3">
    <name type="scientific">Cinchona calisaya</name>
    <dbReference type="NCBI Taxonomy" id="153742"/>
    <lineage>
        <taxon>Eukaryota</taxon>
        <taxon>Viridiplantae</taxon>
        <taxon>Streptophyta</taxon>
        <taxon>Embryophyta</taxon>
        <taxon>Tracheophyta</taxon>
        <taxon>Spermatophyta</taxon>
        <taxon>Magnoliopsida</taxon>
        <taxon>eudicotyledons</taxon>
        <taxon>Gunneridae</taxon>
        <taxon>Pentapetalae</taxon>
        <taxon>asterids</taxon>
        <taxon>lamiids</taxon>
        <taxon>Gentianales</taxon>
        <taxon>Rubiaceae</taxon>
        <taxon>Cinchonoideae</taxon>
        <taxon>Cinchoneae</taxon>
        <taxon>Cinchona</taxon>
    </lineage>
</organism>
<dbReference type="PANTHER" id="PTHR21371:SF1">
    <property type="entry name" value="KETOL-ACID REDUCTOISOMERASE, MITOCHONDRIAL"/>
    <property type="match status" value="1"/>
</dbReference>
<sequence length="306" mass="34702">MAENGAGWSRLKPQSWSETSLDFDTQGMLADYNSLTEEGKKDFETAYSSSYYPCMDILFECYEDVATGSEIRSVVFAGRRFYSFLISMSDAKRLLMKVISIHWSIITLQNFLYFMQEKDGLPAFPMGKIDQTRMWKVGERVRAVRPPGDLDFLYPFTAGGVFVALMMAQGLLNHIFFSLLCIFNQIEILRKKGHSYSELINESVIEAVDFLNPFMRARGVAFMVDNCLTTARLGSRKWAPSLITFSHSRHWWPWTIMLPLTGISSATSSPTPCMALLKCVQLRPTVDISVPADADFVRPELRQSGN</sequence>
<keyword evidence="1" id="KW-0812">Transmembrane</keyword>
<accession>A0ABD2YP85</accession>
<dbReference type="InterPro" id="IPR008927">
    <property type="entry name" value="6-PGluconate_DH-like_C_sf"/>
</dbReference>
<protein>
    <submittedName>
        <fullName evidence="2">Uncharacterized protein</fullName>
    </submittedName>
</protein>
<comment type="caution">
    <text evidence="2">The sequence shown here is derived from an EMBL/GenBank/DDBJ whole genome shotgun (WGS) entry which is preliminary data.</text>
</comment>
<dbReference type="PANTHER" id="PTHR21371">
    <property type="entry name" value="KETOL-ACID REDUCTOISOMERASE, MITOCHONDRIAL"/>
    <property type="match status" value="1"/>
</dbReference>
<reference evidence="2 3" key="1">
    <citation type="submission" date="2024-11" db="EMBL/GenBank/DDBJ databases">
        <title>A near-complete genome assembly of Cinchona calisaya.</title>
        <authorList>
            <person name="Lian D.C."/>
            <person name="Zhao X.W."/>
            <person name="Wei L."/>
        </authorList>
    </citation>
    <scope>NUCLEOTIDE SEQUENCE [LARGE SCALE GENOMIC DNA]</scope>
    <source>
        <tissue evidence="2">Nenye</tissue>
    </source>
</reference>
<dbReference type="SUPFAM" id="SSF48179">
    <property type="entry name" value="6-phosphogluconate dehydrogenase C-terminal domain-like"/>
    <property type="match status" value="1"/>
</dbReference>
<feature type="transmembrane region" description="Helical" evidence="1">
    <location>
        <begin position="94"/>
        <end position="115"/>
    </location>
</feature>
<dbReference type="InterPro" id="IPR013328">
    <property type="entry name" value="6PGD_dom2"/>
</dbReference>
<keyword evidence="1" id="KW-1133">Transmembrane helix</keyword>
<keyword evidence="1" id="KW-0472">Membrane</keyword>
<dbReference type="InterPro" id="IPR013023">
    <property type="entry name" value="KARI"/>
</dbReference>
<evidence type="ECO:0000313" key="2">
    <source>
        <dbReference type="EMBL" id="KAL3509189.1"/>
    </source>
</evidence>
<feature type="transmembrane region" description="Helical" evidence="1">
    <location>
        <begin position="152"/>
        <end position="183"/>
    </location>
</feature>
<proteinExistence type="predicted"/>
<dbReference type="AlphaFoldDB" id="A0ABD2YP85"/>
<dbReference type="EMBL" id="JBJUIK010000012">
    <property type="protein sequence ID" value="KAL3509189.1"/>
    <property type="molecule type" value="Genomic_DNA"/>
</dbReference>
<dbReference type="Gene3D" id="1.10.1040.10">
    <property type="entry name" value="N-(1-d-carboxylethyl)-l-norvaline Dehydrogenase, domain 2"/>
    <property type="match status" value="1"/>
</dbReference>